<dbReference type="OrthoDB" id="2958007at2759"/>
<accession>A0A5C3KYV1</accession>
<evidence type="ECO:0000256" key="1">
    <source>
        <dbReference type="SAM" id="MobiDB-lite"/>
    </source>
</evidence>
<feature type="region of interest" description="Disordered" evidence="1">
    <location>
        <begin position="286"/>
        <end position="321"/>
    </location>
</feature>
<reference evidence="4 5" key="1">
    <citation type="journal article" date="2019" name="Nat. Ecol. Evol.">
        <title>Megaphylogeny resolves global patterns of mushroom evolution.</title>
        <authorList>
            <person name="Varga T."/>
            <person name="Krizsan K."/>
            <person name="Foldi C."/>
            <person name="Dima B."/>
            <person name="Sanchez-Garcia M."/>
            <person name="Sanchez-Ramirez S."/>
            <person name="Szollosi G.J."/>
            <person name="Szarkandi J.G."/>
            <person name="Papp V."/>
            <person name="Albert L."/>
            <person name="Andreopoulos W."/>
            <person name="Angelini C."/>
            <person name="Antonin V."/>
            <person name="Barry K.W."/>
            <person name="Bougher N.L."/>
            <person name="Buchanan P."/>
            <person name="Buyck B."/>
            <person name="Bense V."/>
            <person name="Catcheside P."/>
            <person name="Chovatia M."/>
            <person name="Cooper J."/>
            <person name="Damon W."/>
            <person name="Desjardin D."/>
            <person name="Finy P."/>
            <person name="Geml J."/>
            <person name="Haridas S."/>
            <person name="Hughes K."/>
            <person name="Justo A."/>
            <person name="Karasinski D."/>
            <person name="Kautmanova I."/>
            <person name="Kiss B."/>
            <person name="Kocsube S."/>
            <person name="Kotiranta H."/>
            <person name="LaButti K.M."/>
            <person name="Lechner B.E."/>
            <person name="Liimatainen K."/>
            <person name="Lipzen A."/>
            <person name="Lukacs Z."/>
            <person name="Mihaltcheva S."/>
            <person name="Morgado L.N."/>
            <person name="Niskanen T."/>
            <person name="Noordeloos M.E."/>
            <person name="Ohm R.A."/>
            <person name="Ortiz-Santana B."/>
            <person name="Ovrebo C."/>
            <person name="Racz N."/>
            <person name="Riley R."/>
            <person name="Savchenko A."/>
            <person name="Shiryaev A."/>
            <person name="Soop K."/>
            <person name="Spirin V."/>
            <person name="Szebenyi C."/>
            <person name="Tomsovsky M."/>
            <person name="Tulloss R.E."/>
            <person name="Uehling J."/>
            <person name="Grigoriev I.V."/>
            <person name="Vagvolgyi C."/>
            <person name="Papp T."/>
            <person name="Martin F.M."/>
            <person name="Miettinen O."/>
            <person name="Hibbett D.S."/>
            <person name="Nagy L.G."/>
        </authorList>
    </citation>
    <scope>NUCLEOTIDE SEQUENCE [LARGE SCALE GENOMIC DNA]</scope>
    <source>
        <strain evidence="4 5">CBS 121175</strain>
    </source>
</reference>
<evidence type="ECO:0000259" key="3">
    <source>
        <dbReference type="Pfam" id="PF20151"/>
    </source>
</evidence>
<proteinExistence type="predicted"/>
<evidence type="ECO:0000313" key="5">
    <source>
        <dbReference type="Proteomes" id="UP000307440"/>
    </source>
</evidence>
<feature type="transmembrane region" description="Helical" evidence="2">
    <location>
        <begin position="88"/>
        <end position="111"/>
    </location>
</feature>
<evidence type="ECO:0000256" key="2">
    <source>
        <dbReference type="SAM" id="Phobius"/>
    </source>
</evidence>
<dbReference type="Proteomes" id="UP000307440">
    <property type="component" value="Unassembled WGS sequence"/>
</dbReference>
<organism evidence="4 5">
    <name type="scientific">Coprinopsis marcescibilis</name>
    <name type="common">Agaric fungus</name>
    <name type="synonym">Psathyrella marcescibilis</name>
    <dbReference type="NCBI Taxonomy" id="230819"/>
    <lineage>
        <taxon>Eukaryota</taxon>
        <taxon>Fungi</taxon>
        <taxon>Dikarya</taxon>
        <taxon>Basidiomycota</taxon>
        <taxon>Agaricomycotina</taxon>
        <taxon>Agaricomycetes</taxon>
        <taxon>Agaricomycetidae</taxon>
        <taxon>Agaricales</taxon>
        <taxon>Agaricineae</taxon>
        <taxon>Psathyrellaceae</taxon>
        <taxon>Coprinopsis</taxon>
    </lineage>
</organism>
<dbReference type="STRING" id="230819.A0A5C3KYV1"/>
<feature type="transmembrane region" description="Helical" evidence="2">
    <location>
        <begin position="123"/>
        <end position="143"/>
    </location>
</feature>
<dbReference type="EMBL" id="ML210181">
    <property type="protein sequence ID" value="TFK25839.1"/>
    <property type="molecule type" value="Genomic_DNA"/>
</dbReference>
<keyword evidence="2" id="KW-0472">Membrane</keyword>
<dbReference type="Pfam" id="PF20151">
    <property type="entry name" value="DUF6533"/>
    <property type="match status" value="1"/>
</dbReference>
<protein>
    <recommendedName>
        <fullName evidence="3">DUF6533 domain-containing protein</fullName>
    </recommendedName>
</protein>
<sequence length="321" mass="35286">MDQATLEALSTWTRIFYSSDAACLVLWTVDYLETVPLEIQLMWPPKTTLVNALYFALRYLPGIQFLVSILLSASSYGSPIPLCFPRSVAIAALTVLGVCASQALLFIRVYALAGCTPVLNVSMASIGAITWSALVALLAKYHVGLQIIEPPIPALACFQSSGQGYLVSIMWGIVLANELVMMTLTLASGWRQHRHSRSPLTGILYRNGSAYFAGIVASSVVNITVGLVAPRYVYPVGELQHTLHAIFATRMILHIREIAYREFGHGEITDADPGHQLAPLKFNRTRRPSASEFETQRNDHNNVDFATSPRGPRSNDVYSMI</sequence>
<feature type="transmembrane region" description="Helical" evidence="2">
    <location>
        <begin position="164"/>
        <end position="190"/>
    </location>
</feature>
<evidence type="ECO:0000313" key="4">
    <source>
        <dbReference type="EMBL" id="TFK25839.1"/>
    </source>
</evidence>
<dbReference type="InterPro" id="IPR045340">
    <property type="entry name" value="DUF6533"/>
</dbReference>
<dbReference type="AlphaFoldDB" id="A0A5C3KYV1"/>
<keyword evidence="5" id="KW-1185">Reference proteome</keyword>
<feature type="transmembrane region" description="Helical" evidence="2">
    <location>
        <begin position="210"/>
        <end position="229"/>
    </location>
</feature>
<keyword evidence="2" id="KW-1133">Transmembrane helix</keyword>
<name>A0A5C3KYV1_COPMA</name>
<gene>
    <name evidence="4" type="ORF">FA15DRAFT_323523</name>
</gene>
<feature type="domain" description="DUF6533" evidence="3">
    <location>
        <begin position="21"/>
        <end position="61"/>
    </location>
</feature>
<feature type="transmembrane region" description="Helical" evidence="2">
    <location>
        <begin position="52"/>
        <end position="76"/>
    </location>
</feature>
<keyword evidence="2" id="KW-0812">Transmembrane</keyword>